<sequence length="209" mass="24425">MTHPKYATEKPTVLTQKEKTELRARLKNIADDFNTRCSGAMKRMQTVVSELKPLREQLRISRTAVREIQKEQSLTYSSPVLENAQNEVLALEKQALDIIDEKRLDDDFWTISSGVSKADVMLHASLEKDSERWDKECAIEGMEVTFDLFHEATKILYDVAWLHEKYRISISHQKTELQKENERLSQEITSLKDENKRLTDIVTEMRLKR</sequence>
<evidence type="ECO:0000313" key="3">
    <source>
        <dbReference type="Proteomes" id="UP000799770"/>
    </source>
</evidence>
<protein>
    <submittedName>
        <fullName evidence="2">Uncharacterized protein</fullName>
    </submittedName>
</protein>
<evidence type="ECO:0000256" key="1">
    <source>
        <dbReference type="SAM" id="Coils"/>
    </source>
</evidence>
<dbReference type="EMBL" id="ML977327">
    <property type="protein sequence ID" value="KAF2113698.1"/>
    <property type="molecule type" value="Genomic_DNA"/>
</dbReference>
<dbReference type="AlphaFoldDB" id="A0A6A5Z5K9"/>
<keyword evidence="1" id="KW-0175">Coiled coil</keyword>
<name>A0A6A5Z5K9_9PLEO</name>
<dbReference type="Proteomes" id="UP000799770">
    <property type="component" value="Unassembled WGS sequence"/>
</dbReference>
<keyword evidence="3" id="KW-1185">Reference proteome</keyword>
<proteinExistence type="predicted"/>
<gene>
    <name evidence="2" type="ORF">BDV96DRAFT_647948</name>
</gene>
<organism evidence="2 3">
    <name type="scientific">Lophiotrema nucula</name>
    <dbReference type="NCBI Taxonomy" id="690887"/>
    <lineage>
        <taxon>Eukaryota</taxon>
        <taxon>Fungi</taxon>
        <taxon>Dikarya</taxon>
        <taxon>Ascomycota</taxon>
        <taxon>Pezizomycotina</taxon>
        <taxon>Dothideomycetes</taxon>
        <taxon>Pleosporomycetidae</taxon>
        <taxon>Pleosporales</taxon>
        <taxon>Lophiotremataceae</taxon>
        <taxon>Lophiotrema</taxon>
    </lineage>
</organism>
<accession>A0A6A5Z5K9</accession>
<reference evidence="2" key="1">
    <citation type="journal article" date="2020" name="Stud. Mycol.">
        <title>101 Dothideomycetes genomes: a test case for predicting lifestyles and emergence of pathogens.</title>
        <authorList>
            <person name="Haridas S."/>
            <person name="Albert R."/>
            <person name="Binder M."/>
            <person name="Bloem J."/>
            <person name="Labutti K."/>
            <person name="Salamov A."/>
            <person name="Andreopoulos B."/>
            <person name="Baker S."/>
            <person name="Barry K."/>
            <person name="Bills G."/>
            <person name="Bluhm B."/>
            <person name="Cannon C."/>
            <person name="Castanera R."/>
            <person name="Culley D."/>
            <person name="Daum C."/>
            <person name="Ezra D."/>
            <person name="Gonzalez J."/>
            <person name="Henrissat B."/>
            <person name="Kuo A."/>
            <person name="Liang C."/>
            <person name="Lipzen A."/>
            <person name="Lutzoni F."/>
            <person name="Magnuson J."/>
            <person name="Mondo S."/>
            <person name="Nolan M."/>
            <person name="Ohm R."/>
            <person name="Pangilinan J."/>
            <person name="Park H.-J."/>
            <person name="Ramirez L."/>
            <person name="Alfaro M."/>
            <person name="Sun H."/>
            <person name="Tritt A."/>
            <person name="Yoshinaga Y."/>
            <person name="Zwiers L.-H."/>
            <person name="Turgeon B."/>
            <person name="Goodwin S."/>
            <person name="Spatafora J."/>
            <person name="Crous P."/>
            <person name="Grigoriev I."/>
        </authorList>
    </citation>
    <scope>NUCLEOTIDE SEQUENCE</scope>
    <source>
        <strain evidence="2">CBS 627.86</strain>
    </source>
</reference>
<feature type="coiled-coil region" evidence="1">
    <location>
        <begin position="167"/>
        <end position="208"/>
    </location>
</feature>
<evidence type="ECO:0000313" key="2">
    <source>
        <dbReference type="EMBL" id="KAF2113698.1"/>
    </source>
</evidence>